<name>A0ACC0K8Q5_CHOFU</name>
<organism evidence="1 2">
    <name type="scientific">Choristoneura fumiferana</name>
    <name type="common">Spruce budworm moth</name>
    <name type="synonym">Archips fumiferana</name>
    <dbReference type="NCBI Taxonomy" id="7141"/>
    <lineage>
        <taxon>Eukaryota</taxon>
        <taxon>Metazoa</taxon>
        <taxon>Ecdysozoa</taxon>
        <taxon>Arthropoda</taxon>
        <taxon>Hexapoda</taxon>
        <taxon>Insecta</taxon>
        <taxon>Pterygota</taxon>
        <taxon>Neoptera</taxon>
        <taxon>Endopterygota</taxon>
        <taxon>Lepidoptera</taxon>
        <taxon>Glossata</taxon>
        <taxon>Ditrysia</taxon>
        <taxon>Tortricoidea</taxon>
        <taxon>Tortricidae</taxon>
        <taxon>Tortricinae</taxon>
        <taxon>Choristoneura</taxon>
    </lineage>
</organism>
<sequence length="658" mass="75288">MAVNITQLNLPNDIPFADPQFCQPADVDMLLGAEIFFDILCPERISLGPNMPVLQNTLFGWIVAGPLSPSLSKPPQKLHCNFTREISEKLTKFWNLEELPSSKIPTSADDEFCEEHFIKNTYRLPDGRFSVLMPLKESPEIALGDSYKMAAKRFYNLEKKLVKNPELKRRYSEFIHEYGDLGHLTKIERPKFGYYLPHHCVLRDHSESTKLRVVFDASAKSASQKSLNDIQYIGPVVQDDLFNILIRFRQHQYVFTGDIEKCYRQIKIHESQRNLQLILWRDDASKPLDVLQLNTVTYGTASAPYLSTRCLLQLAHECPDPVISEVIKKDCYMDDLLTVSVPRHVFGSSPAACELHCFVDASQEAYAACVYVRTTDYSNCVTVKLLCAKTRVSPLKVMTIPRLELSAALLGARLVAKVSEALRCTIHKKTFWSDSTITLGWIKTQPKLLKTFVCNRINEIHELTNRNSWRHVPTEMNPADMASRGVDPSHLLNSSLWWEGPDFLKDNEWHFLIGRPLTSIPSPPAVPERSMKTRYQLIETLRESFWTRWKNEYLKELQRKTKWRHPYKNIKEGAMVVFKDDNQPPTRWKLARVHRLYPGKDGVCRVADFRTIRGVERRALNRVCPLLEDDDALEPASVPAVPANPSASPTGPQDVNAL</sequence>
<comment type="caution">
    <text evidence="1">The sequence shown here is derived from an EMBL/GenBank/DDBJ whole genome shotgun (WGS) entry which is preliminary data.</text>
</comment>
<protein>
    <submittedName>
        <fullName evidence="1">Uncharacterized protein</fullName>
    </submittedName>
</protein>
<dbReference type="EMBL" id="CM046107">
    <property type="protein sequence ID" value="KAI8432406.1"/>
    <property type="molecule type" value="Genomic_DNA"/>
</dbReference>
<reference evidence="1 2" key="1">
    <citation type="journal article" date="2022" name="Genome Biol. Evol.">
        <title>The Spruce Budworm Genome: Reconstructing the Evolutionary History of Antifreeze Proteins.</title>
        <authorList>
            <person name="Beliveau C."/>
            <person name="Gagne P."/>
            <person name="Picq S."/>
            <person name="Vernygora O."/>
            <person name="Keeling C.I."/>
            <person name="Pinkney K."/>
            <person name="Doucet D."/>
            <person name="Wen F."/>
            <person name="Johnston J.S."/>
            <person name="Maaroufi H."/>
            <person name="Boyle B."/>
            <person name="Laroche J."/>
            <person name="Dewar K."/>
            <person name="Juretic N."/>
            <person name="Blackburn G."/>
            <person name="Nisole A."/>
            <person name="Brunet B."/>
            <person name="Brandao M."/>
            <person name="Lumley L."/>
            <person name="Duan J."/>
            <person name="Quan G."/>
            <person name="Lucarotti C.J."/>
            <person name="Roe A.D."/>
            <person name="Sperling F.A.H."/>
            <person name="Levesque R.C."/>
            <person name="Cusson M."/>
        </authorList>
    </citation>
    <scope>NUCLEOTIDE SEQUENCE [LARGE SCALE GENOMIC DNA]</scope>
    <source>
        <strain evidence="1">Glfc:IPQL:Cfum</strain>
    </source>
</reference>
<accession>A0ACC0K8Q5</accession>
<gene>
    <name evidence="1" type="ORF">MSG28_004803</name>
</gene>
<dbReference type="Proteomes" id="UP001064048">
    <property type="component" value="Chromosome 7"/>
</dbReference>
<evidence type="ECO:0000313" key="2">
    <source>
        <dbReference type="Proteomes" id="UP001064048"/>
    </source>
</evidence>
<keyword evidence="2" id="KW-1185">Reference proteome</keyword>
<proteinExistence type="predicted"/>
<evidence type="ECO:0000313" key="1">
    <source>
        <dbReference type="EMBL" id="KAI8432406.1"/>
    </source>
</evidence>